<keyword evidence="19" id="KW-1185">Reference proteome</keyword>
<dbReference type="InterPro" id="IPR027065">
    <property type="entry name" value="Lon_Prtase"/>
</dbReference>
<keyword evidence="2 9" id="KW-0963">Cytoplasm</keyword>
<dbReference type="SUPFAM" id="SSF52540">
    <property type="entry name" value="P-loop containing nucleoside triphosphate hydrolases"/>
    <property type="match status" value="1"/>
</dbReference>
<dbReference type="HAMAP" id="MF_01973">
    <property type="entry name" value="lon_bact"/>
    <property type="match status" value="1"/>
</dbReference>
<evidence type="ECO:0000256" key="7">
    <source>
        <dbReference type="ARBA" id="ARBA00022840"/>
    </source>
</evidence>
<evidence type="ECO:0000259" key="16">
    <source>
        <dbReference type="PROSITE" id="PS51786"/>
    </source>
</evidence>
<evidence type="ECO:0000313" key="18">
    <source>
        <dbReference type="EMBL" id="BBB33032.1"/>
    </source>
</evidence>
<dbReference type="InterPro" id="IPR004815">
    <property type="entry name" value="Lon_bac/euk-typ"/>
</dbReference>
<dbReference type="SUPFAM" id="SSF88697">
    <property type="entry name" value="PUA domain-like"/>
    <property type="match status" value="1"/>
</dbReference>
<keyword evidence="15" id="KW-0175">Coiled coil</keyword>
<dbReference type="Pfam" id="PF22667">
    <property type="entry name" value="Lon_lid"/>
    <property type="match status" value="1"/>
</dbReference>
<dbReference type="GO" id="GO:0004176">
    <property type="term" value="F:ATP-dependent peptidase activity"/>
    <property type="evidence" value="ECO:0007669"/>
    <property type="project" value="UniProtKB-UniRule"/>
</dbReference>
<dbReference type="Gene3D" id="2.30.130.40">
    <property type="entry name" value="LON domain-like"/>
    <property type="match status" value="1"/>
</dbReference>
<sequence>MEKQLENFTEPEINTPDILPVLPLRDVVVFPYFLIPLSVGRPASIEAVNAALEGQRFIFLATQKNPEIEEPTIDQLYPIGTVAVIIKMLKMPDGTLRILVQGIHRAKIKSLNDGKPYYKAAIERVNDKVIEKDVRVEALMRTVLEQFEKAVKLGKTVPPEFLSLIATIEEPGKLSDFITNHLNLKIEEQIELLEETNPIKRLEKINNYLAKEIAVLELQQKITLEAKDEIDKSQREYFLRQQLKAILHELGESEDFEQELEEYREKLKKTPLNEEARKEAEKQIKRLARMHGDSAEASVVRTYLDWLFDLPWGKFTEDNLDILKAKKILDKEHYGLKEVKERILEYLAVRKIKKDMKGPILCFVGPPGVGKTSLGRSIANALNRKFIRMSIGGVKDEAEIRGHRRTYVGAMPGRIIQGIKQAGTMNPVFMLDEVDKIGADFRGDPSNALLEALDPEQNNSFRDHYLGVPFDLSGVMFITTANQLDTIQPAFLDRMEVIHIPGYTLEEKVEIAKRHLIPKQMKENGVPKGKIKITSGAIKKIVEGYTREAGVRNLERLINKLIRKIIFKMVENNEFDNPEIKYAVKAKDVKEFLGAEKILEDRRLKENRIGVATGLAWTPFGGDILFIETSVMRGNGRLILTGQLGDVMKESAQAALSYLRANEKKYGLEEFPFDKKDIHIHVPAGAIPKDGPSAGITLATSLLSALTEREVKASVAMTGEITLRGDVLAVGGLKEKILAAKRAGIVDIIAPKENRNEIEEIEPQYLEGLKIHYVKNVDEVFKLALVK</sequence>
<dbReference type="GO" id="GO:0004252">
    <property type="term" value="F:serine-type endopeptidase activity"/>
    <property type="evidence" value="ECO:0007669"/>
    <property type="project" value="UniProtKB-UniRule"/>
</dbReference>
<feature type="active site" evidence="9 11">
    <location>
        <position position="736"/>
    </location>
</feature>
<dbReference type="Pfam" id="PF02190">
    <property type="entry name" value="LON_substr_bdg"/>
    <property type="match status" value="1"/>
</dbReference>
<dbReference type="GO" id="GO:0006515">
    <property type="term" value="P:protein quality control for misfolded or incompletely synthesized proteins"/>
    <property type="evidence" value="ECO:0007669"/>
    <property type="project" value="UniProtKB-UniRule"/>
</dbReference>
<dbReference type="PIRSF" id="PIRSF001174">
    <property type="entry name" value="Lon_proteas"/>
    <property type="match status" value="1"/>
</dbReference>
<dbReference type="KEGG" id="thyd:TTHT_1529"/>
<dbReference type="Proteomes" id="UP000595564">
    <property type="component" value="Chromosome"/>
</dbReference>
<keyword evidence="4 9" id="KW-0547">Nucleotide-binding</keyword>
<feature type="domain" description="Lon N-terminal" evidence="17">
    <location>
        <begin position="19"/>
        <end position="213"/>
    </location>
</feature>
<keyword evidence="5 9" id="KW-0378">Hydrolase</keyword>
<keyword evidence="6 9" id="KW-0720">Serine protease</keyword>
<dbReference type="Pfam" id="PF05362">
    <property type="entry name" value="Lon_C"/>
    <property type="match status" value="1"/>
</dbReference>
<evidence type="ECO:0000256" key="13">
    <source>
        <dbReference type="PROSITE-ProRule" id="PRU01122"/>
    </source>
</evidence>
<evidence type="ECO:0000256" key="6">
    <source>
        <dbReference type="ARBA" id="ARBA00022825"/>
    </source>
</evidence>
<keyword evidence="3 9" id="KW-0645">Protease</keyword>
<dbReference type="Gene3D" id="1.10.8.60">
    <property type="match status" value="1"/>
</dbReference>
<dbReference type="InterPro" id="IPR027417">
    <property type="entry name" value="P-loop_NTPase"/>
</dbReference>
<dbReference type="Gene3D" id="1.20.58.1480">
    <property type="match status" value="1"/>
</dbReference>
<evidence type="ECO:0000256" key="14">
    <source>
        <dbReference type="RuleBase" id="RU000591"/>
    </source>
</evidence>
<dbReference type="Gene3D" id="3.30.230.10">
    <property type="match status" value="1"/>
</dbReference>
<dbReference type="InterPro" id="IPR046336">
    <property type="entry name" value="Lon_prtase_N_sf"/>
</dbReference>
<dbReference type="Gene3D" id="3.40.50.300">
    <property type="entry name" value="P-loop containing nucleotide triphosphate hydrolases"/>
    <property type="match status" value="1"/>
</dbReference>
<dbReference type="GO" id="GO:0043565">
    <property type="term" value="F:sequence-specific DNA binding"/>
    <property type="evidence" value="ECO:0007669"/>
    <property type="project" value="UniProtKB-UniRule"/>
</dbReference>
<dbReference type="InterPro" id="IPR020568">
    <property type="entry name" value="Ribosomal_Su5_D2-typ_SF"/>
</dbReference>
<proteinExistence type="evidence at transcript level"/>
<comment type="catalytic activity">
    <reaction evidence="9 10 13">
        <text>Hydrolysis of proteins in presence of ATP.</text>
        <dbReference type="EC" id="3.4.21.53"/>
    </reaction>
</comment>
<dbReference type="InterPro" id="IPR014721">
    <property type="entry name" value="Ribsml_uS5_D2-typ_fold_subgr"/>
</dbReference>
<evidence type="ECO:0000256" key="4">
    <source>
        <dbReference type="ARBA" id="ARBA00022741"/>
    </source>
</evidence>
<protein>
    <recommendedName>
        <fullName evidence="9 10">Lon protease</fullName>
        <ecNumber evidence="9 10">3.4.21.53</ecNumber>
    </recommendedName>
    <alternativeName>
        <fullName evidence="9">ATP-dependent protease La</fullName>
    </alternativeName>
</protein>
<dbReference type="GO" id="GO:0005524">
    <property type="term" value="F:ATP binding"/>
    <property type="evidence" value="ECO:0007669"/>
    <property type="project" value="UniProtKB-UniRule"/>
</dbReference>
<dbReference type="GO" id="GO:0016887">
    <property type="term" value="F:ATP hydrolysis activity"/>
    <property type="evidence" value="ECO:0007669"/>
    <property type="project" value="UniProtKB-UniRule"/>
</dbReference>
<dbReference type="InterPro" id="IPR015947">
    <property type="entry name" value="PUA-like_sf"/>
</dbReference>
<evidence type="ECO:0000256" key="9">
    <source>
        <dbReference type="HAMAP-Rule" id="MF_01973"/>
    </source>
</evidence>
<name>A0A7R6SZS5_9BACT</name>
<dbReference type="SMART" id="SM00464">
    <property type="entry name" value="LON"/>
    <property type="match status" value="1"/>
</dbReference>
<comment type="subunit">
    <text evidence="9 10">Homohexamer. Organized in a ring with a central cavity.</text>
</comment>
<dbReference type="InterPro" id="IPR008268">
    <property type="entry name" value="Peptidase_S16_AS"/>
</dbReference>
<dbReference type="InterPro" id="IPR003111">
    <property type="entry name" value="Lon_prtase_N"/>
</dbReference>
<dbReference type="EMBL" id="AP017470">
    <property type="protein sequence ID" value="BBB33032.1"/>
    <property type="molecule type" value="Genomic_DNA"/>
</dbReference>
<dbReference type="Gene3D" id="1.20.5.5270">
    <property type="match status" value="1"/>
</dbReference>
<evidence type="ECO:0000313" key="19">
    <source>
        <dbReference type="Proteomes" id="UP000595564"/>
    </source>
</evidence>
<feature type="binding site" evidence="9 12">
    <location>
        <begin position="365"/>
        <end position="372"/>
    </location>
    <ligand>
        <name>ATP</name>
        <dbReference type="ChEBI" id="CHEBI:30616"/>
    </ligand>
</feature>
<accession>A0A7R6SZS5</accession>
<dbReference type="NCBIfam" id="TIGR00763">
    <property type="entry name" value="lon"/>
    <property type="match status" value="1"/>
</dbReference>
<dbReference type="FunFam" id="3.40.50.300:FF:000382">
    <property type="entry name" value="Lon protease homolog 2, peroxisomal"/>
    <property type="match status" value="1"/>
</dbReference>
<dbReference type="InterPro" id="IPR027543">
    <property type="entry name" value="Lon_bac"/>
</dbReference>
<comment type="function">
    <text evidence="9">ATP-dependent serine protease that mediates the selective degradation of mutant and abnormal proteins as well as certain short-lived regulatory proteins. Required for cellular homeostasis and for survival from DNA damage and developmental changes induced by stress. Degrades polypeptides processively to yield small peptide fragments that are 5 to 10 amino acids long. Binds to DNA in a double-stranded, site-specific manner.</text>
</comment>
<keyword evidence="7 9" id="KW-0067">ATP-binding</keyword>
<dbReference type="PRINTS" id="PR00830">
    <property type="entry name" value="ENDOLAPTASE"/>
</dbReference>
<dbReference type="CDD" id="cd19500">
    <property type="entry name" value="RecA-like_Lon"/>
    <property type="match status" value="1"/>
</dbReference>
<comment type="induction">
    <text evidence="9">By heat shock.</text>
</comment>
<dbReference type="Pfam" id="PF00004">
    <property type="entry name" value="AAA"/>
    <property type="match status" value="1"/>
</dbReference>
<reference evidence="18 19" key="1">
    <citation type="journal article" date="2012" name="Extremophiles">
        <title>Thermotomaculum hydrothermale gen. nov., sp. nov., a novel heterotrophic thermophile within the phylum Acidobacteria from a deep-sea hydrothermal vent chimney in the Southern Okinawa Trough.</title>
        <authorList>
            <person name="Izumi H."/>
            <person name="Nunoura T."/>
            <person name="Miyazaki M."/>
            <person name="Mino S."/>
            <person name="Toki T."/>
            <person name="Takai K."/>
            <person name="Sako Y."/>
            <person name="Sawabe T."/>
            <person name="Nakagawa S."/>
        </authorList>
    </citation>
    <scope>NUCLEOTIDE SEQUENCE [LARGE SCALE GENOMIC DNA]</scope>
    <source>
        <strain evidence="18 19">AC55</strain>
    </source>
</reference>
<evidence type="ECO:0000256" key="10">
    <source>
        <dbReference type="PIRNR" id="PIRNR001174"/>
    </source>
</evidence>
<dbReference type="SMART" id="SM00382">
    <property type="entry name" value="AAA"/>
    <property type="match status" value="1"/>
</dbReference>
<evidence type="ECO:0000259" key="17">
    <source>
        <dbReference type="PROSITE" id="PS51787"/>
    </source>
</evidence>
<evidence type="ECO:0000256" key="11">
    <source>
        <dbReference type="PIRSR" id="PIRSR001174-1"/>
    </source>
</evidence>
<dbReference type="PANTHER" id="PTHR10046">
    <property type="entry name" value="ATP DEPENDENT LON PROTEASE FAMILY MEMBER"/>
    <property type="match status" value="1"/>
</dbReference>
<evidence type="ECO:0000256" key="2">
    <source>
        <dbReference type="ARBA" id="ARBA00022490"/>
    </source>
</evidence>
<dbReference type="EC" id="3.4.21.53" evidence="9 10"/>
<dbReference type="SUPFAM" id="SSF54211">
    <property type="entry name" value="Ribosomal protein S5 domain 2-like"/>
    <property type="match status" value="1"/>
</dbReference>
<feature type="domain" description="Lon proteolytic" evidence="16">
    <location>
        <begin position="606"/>
        <end position="787"/>
    </location>
</feature>
<dbReference type="InterPro" id="IPR003959">
    <property type="entry name" value="ATPase_AAA_core"/>
</dbReference>
<comment type="subcellular location">
    <subcellularLocation>
        <location evidence="1 9 10">Cytoplasm</location>
    </subcellularLocation>
</comment>
<evidence type="ECO:0000256" key="8">
    <source>
        <dbReference type="ARBA" id="ARBA00023016"/>
    </source>
</evidence>
<dbReference type="AlphaFoldDB" id="A0A7R6SZS5"/>
<dbReference type="PROSITE" id="PS51787">
    <property type="entry name" value="LON_N"/>
    <property type="match status" value="1"/>
</dbReference>
<gene>
    <name evidence="9" type="primary">lon</name>
    <name evidence="18" type="ORF">TTHT_1529</name>
</gene>
<evidence type="ECO:0000256" key="3">
    <source>
        <dbReference type="ARBA" id="ARBA00022670"/>
    </source>
</evidence>
<organism evidence="18 19">
    <name type="scientific">Thermotomaculum hydrothermale</name>
    <dbReference type="NCBI Taxonomy" id="981385"/>
    <lineage>
        <taxon>Bacteria</taxon>
        <taxon>Pseudomonadati</taxon>
        <taxon>Acidobacteriota</taxon>
        <taxon>Holophagae</taxon>
        <taxon>Thermotomaculales</taxon>
        <taxon>Thermotomaculaceae</taxon>
        <taxon>Thermotomaculum</taxon>
    </lineage>
</organism>
<dbReference type="PROSITE" id="PS51786">
    <property type="entry name" value="LON_PROTEOLYTIC"/>
    <property type="match status" value="1"/>
</dbReference>
<dbReference type="InterPro" id="IPR054594">
    <property type="entry name" value="Lon_lid"/>
</dbReference>
<dbReference type="InterPro" id="IPR003593">
    <property type="entry name" value="AAA+_ATPase"/>
</dbReference>
<keyword evidence="8 9" id="KW-0346">Stress response</keyword>
<dbReference type="GO" id="GO:0034605">
    <property type="term" value="P:cellular response to heat"/>
    <property type="evidence" value="ECO:0007669"/>
    <property type="project" value="UniProtKB-UniRule"/>
</dbReference>
<evidence type="ECO:0000256" key="1">
    <source>
        <dbReference type="ARBA" id="ARBA00004496"/>
    </source>
</evidence>
<dbReference type="GO" id="GO:0005737">
    <property type="term" value="C:cytoplasm"/>
    <property type="evidence" value="ECO:0007669"/>
    <property type="project" value="UniProtKB-SubCell"/>
</dbReference>
<feature type="coiled-coil region" evidence="15">
    <location>
        <begin position="246"/>
        <end position="293"/>
    </location>
</feature>
<dbReference type="RefSeq" id="WP_201327331.1">
    <property type="nucleotide sequence ID" value="NZ_AP017470.1"/>
</dbReference>
<feature type="active site" evidence="9 11">
    <location>
        <position position="693"/>
    </location>
</feature>
<evidence type="ECO:0000256" key="5">
    <source>
        <dbReference type="ARBA" id="ARBA00022801"/>
    </source>
</evidence>
<dbReference type="PROSITE" id="PS01046">
    <property type="entry name" value="LON_SER"/>
    <property type="match status" value="1"/>
</dbReference>
<dbReference type="InterPro" id="IPR008269">
    <property type="entry name" value="Lon_proteolytic"/>
</dbReference>
<evidence type="ECO:0000256" key="15">
    <source>
        <dbReference type="SAM" id="Coils"/>
    </source>
</evidence>
<comment type="similarity">
    <text evidence="9 10 13 14">Belongs to the peptidase S16 family.</text>
</comment>
<evidence type="ECO:0000256" key="12">
    <source>
        <dbReference type="PIRSR" id="PIRSR001174-2"/>
    </source>
</evidence>